<gene>
    <name evidence="2" type="ORF">MAA8898_04690</name>
</gene>
<protein>
    <submittedName>
        <fullName evidence="2">Uncharacterized protein</fullName>
    </submittedName>
</protein>
<evidence type="ECO:0000256" key="1">
    <source>
        <dbReference type="SAM" id="SignalP"/>
    </source>
</evidence>
<proteinExistence type="predicted"/>
<organism evidence="2 3">
    <name type="scientific">Maliponia aquimaris</name>
    <dbReference type="NCBI Taxonomy" id="1673631"/>
    <lineage>
        <taxon>Bacteria</taxon>
        <taxon>Pseudomonadati</taxon>
        <taxon>Pseudomonadota</taxon>
        <taxon>Alphaproteobacteria</taxon>
        <taxon>Rhodobacterales</taxon>
        <taxon>Paracoccaceae</taxon>
        <taxon>Maliponia</taxon>
    </lineage>
</organism>
<keyword evidence="3" id="KW-1185">Reference proteome</keyword>
<feature type="signal peptide" evidence="1">
    <location>
        <begin position="1"/>
        <end position="28"/>
    </location>
</feature>
<dbReference type="AlphaFoldDB" id="A0A238L5M0"/>
<dbReference type="Proteomes" id="UP000207598">
    <property type="component" value="Unassembled WGS sequence"/>
</dbReference>
<feature type="chain" id="PRO_5012760019" evidence="1">
    <location>
        <begin position="29"/>
        <end position="342"/>
    </location>
</feature>
<sequence length="342" mass="37053">MLGVMTDLRAPLLAAILPLALAGAQAQADMWQDRDALRQALAGYRDAGLMTPMDADLDRYSDAALVQALAITRGAPGGTCERAVQAALYLDAQRAPDAAEVVTRRGYDSGLLADLGAVWQHPEGGDVFDPLAWGWSPALWTTVAGLDEVLPSREAFVAGAVRKVTENRDAWVQEVVSLGLESGWDGAELVHAEARLDYAALRALEWVRSTESWTRTRIEAADDGFRRGLEQAEGRWQQAQRDLRQEVGDWRYDDPQDAAVVFRKAEIDNLYRADRASAHAARAARITEALQVRTENLAMALEDLARARVQKAAVLHYLGPILAGACETLAPPAAPGGAAPRP</sequence>
<evidence type="ECO:0000313" key="2">
    <source>
        <dbReference type="EMBL" id="SMX50278.1"/>
    </source>
</evidence>
<name>A0A238L5M0_9RHOB</name>
<evidence type="ECO:0000313" key="3">
    <source>
        <dbReference type="Proteomes" id="UP000207598"/>
    </source>
</evidence>
<reference evidence="2 3" key="1">
    <citation type="submission" date="2017-05" db="EMBL/GenBank/DDBJ databases">
        <authorList>
            <person name="Song R."/>
            <person name="Chenine A.L."/>
            <person name="Ruprecht R.M."/>
        </authorList>
    </citation>
    <scope>NUCLEOTIDE SEQUENCE [LARGE SCALE GENOMIC DNA]</scope>
    <source>
        <strain evidence="2 3">CECT 8898</strain>
    </source>
</reference>
<dbReference type="RefSeq" id="WP_176445296.1">
    <property type="nucleotide sequence ID" value="NZ_FXYF01000021.1"/>
</dbReference>
<keyword evidence="1" id="KW-0732">Signal</keyword>
<dbReference type="EMBL" id="FXYF01000021">
    <property type="protein sequence ID" value="SMX50278.1"/>
    <property type="molecule type" value="Genomic_DNA"/>
</dbReference>
<accession>A0A238L5M0</accession>